<evidence type="ECO:0008006" key="3">
    <source>
        <dbReference type="Google" id="ProtNLM"/>
    </source>
</evidence>
<accession>W4KB73</accession>
<dbReference type="EMBL" id="KI925457">
    <property type="protein sequence ID" value="ETW82615.1"/>
    <property type="molecule type" value="Genomic_DNA"/>
</dbReference>
<dbReference type="AlphaFoldDB" id="W4KB73"/>
<evidence type="ECO:0000313" key="2">
    <source>
        <dbReference type="Proteomes" id="UP000030671"/>
    </source>
</evidence>
<organism evidence="1 2">
    <name type="scientific">Heterobasidion irregulare (strain TC 32-1)</name>
    <dbReference type="NCBI Taxonomy" id="747525"/>
    <lineage>
        <taxon>Eukaryota</taxon>
        <taxon>Fungi</taxon>
        <taxon>Dikarya</taxon>
        <taxon>Basidiomycota</taxon>
        <taxon>Agaricomycotina</taxon>
        <taxon>Agaricomycetes</taxon>
        <taxon>Russulales</taxon>
        <taxon>Bondarzewiaceae</taxon>
        <taxon>Heterobasidion</taxon>
        <taxon>Heterobasidion annosum species complex</taxon>
    </lineage>
</organism>
<sequence length="157" mass="17632">FFSQDETQTPSPMDHSYPELAFPFRSITNAQIYRAIERLHGLKAPGNNGIPNIVYKNCASILVPFLGPIFHTTFSLGIYPQDWKDSQTLVLQKLGKLDYSNPNAYRPTALLRTITKILSACIASELMQLAELHHLLPDTHFGCRAGQKTTDSLHYVT</sequence>
<dbReference type="STRING" id="747525.W4KB73"/>
<dbReference type="KEGG" id="hir:HETIRDRAFT_316313"/>
<proteinExistence type="predicted"/>
<evidence type="ECO:0000313" key="1">
    <source>
        <dbReference type="EMBL" id="ETW82615.1"/>
    </source>
</evidence>
<dbReference type="GeneID" id="20670318"/>
<dbReference type="HOGENOM" id="CLU_141388_0_0_1"/>
<protein>
    <recommendedName>
        <fullName evidence="3">Reverse transcriptase domain-containing protein</fullName>
    </recommendedName>
</protein>
<dbReference type="OrthoDB" id="412006at2759"/>
<gene>
    <name evidence="1" type="ORF">HETIRDRAFT_316313</name>
</gene>
<dbReference type="RefSeq" id="XP_009544963.1">
    <property type="nucleotide sequence ID" value="XM_009546668.1"/>
</dbReference>
<feature type="non-terminal residue" evidence="1">
    <location>
        <position position="1"/>
    </location>
</feature>
<dbReference type="Proteomes" id="UP000030671">
    <property type="component" value="Unassembled WGS sequence"/>
</dbReference>
<dbReference type="PANTHER" id="PTHR19446">
    <property type="entry name" value="REVERSE TRANSCRIPTASES"/>
    <property type="match status" value="1"/>
</dbReference>
<reference evidence="1 2" key="1">
    <citation type="journal article" date="2012" name="New Phytol.">
        <title>Insight into trade-off between wood decay and parasitism from the genome of a fungal forest pathogen.</title>
        <authorList>
            <person name="Olson A."/>
            <person name="Aerts A."/>
            <person name="Asiegbu F."/>
            <person name="Belbahri L."/>
            <person name="Bouzid O."/>
            <person name="Broberg A."/>
            <person name="Canback B."/>
            <person name="Coutinho P.M."/>
            <person name="Cullen D."/>
            <person name="Dalman K."/>
            <person name="Deflorio G."/>
            <person name="van Diepen L.T."/>
            <person name="Dunand C."/>
            <person name="Duplessis S."/>
            <person name="Durling M."/>
            <person name="Gonthier P."/>
            <person name="Grimwood J."/>
            <person name="Fossdal C.G."/>
            <person name="Hansson D."/>
            <person name="Henrissat B."/>
            <person name="Hietala A."/>
            <person name="Himmelstrand K."/>
            <person name="Hoffmeister D."/>
            <person name="Hogberg N."/>
            <person name="James T.Y."/>
            <person name="Karlsson M."/>
            <person name="Kohler A."/>
            <person name="Kues U."/>
            <person name="Lee Y.H."/>
            <person name="Lin Y.C."/>
            <person name="Lind M."/>
            <person name="Lindquist E."/>
            <person name="Lombard V."/>
            <person name="Lucas S."/>
            <person name="Lunden K."/>
            <person name="Morin E."/>
            <person name="Murat C."/>
            <person name="Park J."/>
            <person name="Raffaello T."/>
            <person name="Rouze P."/>
            <person name="Salamov A."/>
            <person name="Schmutz J."/>
            <person name="Solheim H."/>
            <person name="Stahlberg J."/>
            <person name="Velez H."/>
            <person name="de Vries R.P."/>
            <person name="Wiebenga A."/>
            <person name="Woodward S."/>
            <person name="Yakovlev I."/>
            <person name="Garbelotto M."/>
            <person name="Martin F."/>
            <person name="Grigoriev I.V."/>
            <person name="Stenlid J."/>
        </authorList>
    </citation>
    <scope>NUCLEOTIDE SEQUENCE [LARGE SCALE GENOMIC DNA]</scope>
    <source>
        <strain evidence="1 2">TC 32-1</strain>
    </source>
</reference>
<dbReference type="InParanoid" id="W4KB73"/>
<keyword evidence="2" id="KW-1185">Reference proteome</keyword>
<dbReference type="eggNOG" id="ENOG502SQSS">
    <property type="taxonomic scope" value="Eukaryota"/>
</dbReference>
<name>W4KB73_HETIT</name>